<dbReference type="InterPro" id="IPR024958">
    <property type="entry name" value="GRASP_PDZ"/>
</dbReference>
<comment type="caution">
    <text evidence="7">The sequence shown here is derived from an EMBL/GenBank/DDBJ whole genome shotgun (WGS) entry which is preliminary data.</text>
</comment>
<dbReference type="PANTHER" id="PTHR12893:SF0">
    <property type="entry name" value="GRASP65"/>
    <property type="match status" value="1"/>
</dbReference>
<dbReference type="PANTHER" id="PTHR12893">
    <property type="entry name" value="GOLGI REASSEMBLY STACKING PROTEIN GRASP"/>
    <property type="match status" value="1"/>
</dbReference>
<dbReference type="RefSeq" id="XP_014180923.1">
    <property type="nucleotide sequence ID" value="XM_014325448.1"/>
</dbReference>
<evidence type="ECO:0000256" key="2">
    <source>
        <dbReference type="ARBA" id="ARBA00022737"/>
    </source>
</evidence>
<organism evidence="7 8">
    <name type="scientific">Trichosporon asahii var. asahii (strain ATCC 90039 / CBS 2479 / JCM 2466 / KCTC 7840 / NBRC 103889/ NCYC 2677 / UAMH 7654)</name>
    <name type="common">Yeast</name>
    <dbReference type="NCBI Taxonomy" id="1186058"/>
    <lineage>
        <taxon>Eukaryota</taxon>
        <taxon>Fungi</taxon>
        <taxon>Dikarya</taxon>
        <taxon>Basidiomycota</taxon>
        <taxon>Agaricomycotina</taxon>
        <taxon>Tremellomycetes</taxon>
        <taxon>Trichosporonales</taxon>
        <taxon>Trichosporonaceae</taxon>
        <taxon>Trichosporon</taxon>
    </lineage>
</organism>
<keyword evidence="5" id="KW-0479">Metal-binding</keyword>
<dbReference type="Pfam" id="PF04495">
    <property type="entry name" value="GRASP55_65"/>
    <property type="match status" value="2"/>
</dbReference>
<proteinExistence type="predicted"/>
<feature type="binding site" evidence="5">
    <location>
        <position position="18"/>
    </location>
    <ligand>
        <name>Zn(2+)</name>
        <dbReference type="ChEBI" id="CHEBI:29105"/>
    </ligand>
</feature>
<dbReference type="GO" id="GO:0046872">
    <property type="term" value="F:metal ion binding"/>
    <property type="evidence" value="ECO:0007669"/>
    <property type="project" value="UniProtKB-KW"/>
</dbReference>
<keyword evidence="4" id="KW-0472">Membrane</keyword>
<dbReference type="VEuPathDB" id="FungiDB:A1Q1_01173"/>
<accession>J4UEI6</accession>
<dbReference type="Proteomes" id="UP000002748">
    <property type="component" value="Unassembled WGS sequence"/>
</dbReference>
<feature type="binding site" evidence="5">
    <location>
        <position position="113"/>
    </location>
    <ligand>
        <name>Zn(2+)</name>
        <dbReference type="ChEBI" id="CHEBI:29105"/>
    </ligand>
</feature>
<dbReference type="GeneID" id="25984687"/>
<evidence type="ECO:0000256" key="5">
    <source>
        <dbReference type="PIRSR" id="PIRSR607583-1"/>
    </source>
</evidence>
<comment type="subcellular location">
    <subcellularLocation>
        <location evidence="1">Golgi apparatus membrane</location>
    </subcellularLocation>
</comment>
<evidence type="ECO:0000256" key="1">
    <source>
        <dbReference type="ARBA" id="ARBA00004394"/>
    </source>
</evidence>
<dbReference type="InterPro" id="IPR036034">
    <property type="entry name" value="PDZ_sf"/>
</dbReference>
<evidence type="ECO:0000259" key="6">
    <source>
        <dbReference type="PROSITE" id="PS51865"/>
    </source>
</evidence>
<evidence type="ECO:0000256" key="3">
    <source>
        <dbReference type="ARBA" id="ARBA00023034"/>
    </source>
</evidence>
<keyword evidence="3" id="KW-0333">Golgi apparatus</keyword>
<dbReference type="OrthoDB" id="3318at2759"/>
<name>J4UEI6_TRIAS</name>
<dbReference type="PROSITE" id="PS51865">
    <property type="entry name" value="PDZ_GRASP"/>
    <property type="match status" value="2"/>
</dbReference>
<evidence type="ECO:0000256" key="4">
    <source>
        <dbReference type="ARBA" id="ARBA00023136"/>
    </source>
</evidence>
<dbReference type="KEGG" id="tasa:A1Q1_01173"/>
<gene>
    <name evidence="7" type="ORF">A1Q1_01173</name>
</gene>
<dbReference type="InterPro" id="IPR007583">
    <property type="entry name" value="GRASP55_65"/>
</dbReference>
<protein>
    <recommendedName>
        <fullName evidence="6">PDZ GRASP-type domain-containing protein</fullName>
    </recommendedName>
</protein>
<dbReference type="EMBL" id="ALBS01000161">
    <property type="protein sequence ID" value="EJT49675.1"/>
    <property type="molecule type" value="Genomic_DNA"/>
</dbReference>
<feature type="domain" description="PDZ GRASP-type" evidence="6">
    <location>
        <begin position="121"/>
        <end position="182"/>
    </location>
</feature>
<dbReference type="GO" id="GO:0000139">
    <property type="term" value="C:Golgi membrane"/>
    <property type="evidence" value="ECO:0007669"/>
    <property type="project" value="UniProtKB-SubCell"/>
</dbReference>
<keyword evidence="2" id="KW-0677">Repeat</keyword>
<dbReference type="Gene3D" id="2.30.42.10">
    <property type="match status" value="2"/>
</dbReference>
<dbReference type="HOGENOM" id="CLU_025095_3_0_1"/>
<reference evidence="7 8" key="1">
    <citation type="journal article" date="2012" name="Eukaryot. Cell">
        <title>Draft genome sequence of CBS 2479, the standard type strain of Trichosporon asahii.</title>
        <authorList>
            <person name="Yang R.Y."/>
            <person name="Li H.T."/>
            <person name="Zhu H."/>
            <person name="Zhou G.P."/>
            <person name="Wang M."/>
            <person name="Wang L."/>
        </authorList>
    </citation>
    <scope>NUCLEOTIDE SEQUENCE [LARGE SCALE GENOMIC DNA]</scope>
    <source>
        <strain evidence="8">ATCC 90039 / CBS 2479 / JCM 2466 / KCTC 7840 / NCYC 2677 / UAMH 7654</strain>
    </source>
</reference>
<dbReference type="AlphaFoldDB" id="J4UEI6"/>
<sequence>MGQTASSTPTALPEIALHVLKVSENSPADGLLEPFFDYLVGIQDGSGKQPGQEVPTPRELQNILERNQGREISLFVYNAKTQRVREVSLTPTSDWEPTDKSKASLLGTSVRVCNPALALENVWHILEVLESSPAEMAGLVPFGDWICGWAGGPLHGENSFYDLVEAHIDKPLRLYVYSADLE</sequence>
<dbReference type="SUPFAM" id="SSF50156">
    <property type="entry name" value="PDZ domain-like"/>
    <property type="match status" value="1"/>
</dbReference>
<keyword evidence="5" id="KW-0862">Zinc</keyword>
<dbReference type="GO" id="GO:0007030">
    <property type="term" value="P:Golgi organization"/>
    <property type="evidence" value="ECO:0007669"/>
    <property type="project" value="TreeGrafter"/>
</dbReference>
<feature type="domain" description="PDZ GRASP-type" evidence="6">
    <location>
        <begin position="15"/>
        <end position="115"/>
    </location>
</feature>
<evidence type="ECO:0000313" key="7">
    <source>
        <dbReference type="EMBL" id="EJT49675.1"/>
    </source>
</evidence>
<evidence type="ECO:0000313" key="8">
    <source>
        <dbReference type="Proteomes" id="UP000002748"/>
    </source>
</evidence>